<evidence type="ECO:0008006" key="11">
    <source>
        <dbReference type="Google" id="ProtNLM"/>
    </source>
</evidence>
<dbReference type="InterPro" id="IPR003593">
    <property type="entry name" value="AAA+_ATPase"/>
</dbReference>
<evidence type="ECO:0000256" key="6">
    <source>
        <dbReference type="ARBA" id="ARBA00023136"/>
    </source>
</evidence>
<dbReference type="PANTHER" id="PTHR43394">
    <property type="entry name" value="ATP-DEPENDENT PERMEASE MDL1, MITOCHONDRIAL"/>
    <property type="match status" value="1"/>
</dbReference>
<dbReference type="PROSITE" id="PS50893">
    <property type="entry name" value="ABC_TRANSPORTER_2"/>
    <property type="match status" value="1"/>
</dbReference>
<evidence type="ECO:0000256" key="5">
    <source>
        <dbReference type="ARBA" id="ARBA00022989"/>
    </source>
</evidence>
<gene>
    <name evidence="9" type="ORF">KIMH_09670</name>
</gene>
<dbReference type="InterPro" id="IPR003439">
    <property type="entry name" value="ABC_transporter-like_ATP-bd"/>
</dbReference>
<dbReference type="Gene3D" id="3.40.50.300">
    <property type="entry name" value="P-loop containing nucleotide triphosphate hydrolases"/>
    <property type="match status" value="1"/>
</dbReference>
<accession>A0ABN6SHR4</accession>
<keyword evidence="3" id="KW-0547">Nucleotide-binding</keyword>
<dbReference type="PROSITE" id="PS50929">
    <property type="entry name" value="ABC_TM1F"/>
    <property type="match status" value="1"/>
</dbReference>
<protein>
    <recommendedName>
        <fullName evidence="11">ABC transporter</fullName>
    </recommendedName>
</protein>
<keyword evidence="6" id="KW-0472">Membrane</keyword>
<dbReference type="InterPro" id="IPR011527">
    <property type="entry name" value="ABC1_TM_dom"/>
</dbReference>
<reference evidence="9 10" key="1">
    <citation type="journal article" date="2023" name="Microbiol. Spectr.">
        <title>Symbiosis of Carpenter Bees with Uncharacterized Lactic Acid Bacteria Showing NAD Auxotrophy.</title>
        <authorList>
            <person name="Kawasaki S."/>
            <person name="Ozawa K."/>
            <person name="Mori T."/>
            <person name="Yamamoto A."/>
            <person name="Ito M."/>
            <person name="Ohkuma M."/>
            <person name="Sakamoto M."/>
            <person name="Matsutani M."/>
        </authorList>
    </citation>
    <scope>NUCLEOTIDE SEQUENCE [LARGE SCALE GENOMIC DNA]</scope>
    <source>
        <strain evidence="9 10">KimH</strain>
    </source>
</reference>
<keyword evidence="10" id="KW-1185">Reference proteome</keyword>
<dbReference type="Gene3D" id="1.20.1560.10">
    <property type="entry name" value="ABC transporter type 1, transmembrane domain"/>
    <property type="match status" value="1"/>
</dbReference>
<comment type="subcellular location">
    <subcellularLocation>
        <location evidence="1">Cell membrane</location>
        <topology evidence="1">Multi-pass membrane protein</topology>
    </subcellularLocation>
</comment>
<dbReference type="CDD" id="cd07346">
    <property type="entry name" value="ABC_6TM_exporters"/>
    <property type="match status" value="1"/>
</dbReference>
<evidence type="ECO:0000313" key="9">
    <source>
        <dbReference type="EMBL" id="BDR54856.1"/>
    </source>
</evidence>
<evidence type="ECO:0000259" key="8">
    <source>
        <dbReference type="PROSITE" id="PS50929"/>
    </source>
</evidence>
<dbReference type="Pfam" id="PF00005">
    <property type="entry name" value="ABC_tran"/>
    <property type="match status" value="1"/>
</dbReference>
<dbReference type="Proteomes" id="UP001321748">
    <property type="component" value="Chromosome"/>
</dbReference>
<evidence type="ECO:0000256" key="2">
    <source>
        <dbReference type="ARBA" id="ARBA00022692"/>
    </source>
</evidence>
<keyword evidence="4" id="KW-0067">ATP-binding</keyword>
<evidence type="ECO:0000256" key="3">
    <source>
        <dbReference type="ARBA" id="ARBA00022741"/>
    </source>
</evidence>
<dbReference type="PROSITE" id="PS00211">
    <property type="entry name" value="ABC_TRANSPORTER_1"/>
    <property type="match status" value="1"/>
</dbReference>
<evidence type="ECO:0000313" key="10">
    <source>
        <dbReference type="Proteomes" id="UP001321748"/>
    </source>
</evidence>
<name>A0ABN6SHR4_9BIFI</name>
<dbReference type="SUPFAM" id="SSF52540">
    <property type="entry name" value="P-loop containing nucleoside triphosphate hydrolases"/>
    <property type="match status" value="1"/>
</dbReference>
<feature type="domain" description="ABC transporter" evidence="7">
    <location>
        <begin position="144"/>
        <end position="379"/>
    </location>
</feature>
<dbReference type="PANTHER" id="PTHR43394:SF1">
    <property type="entry name" value="ATP-BINDING CASSETTE SUB-FAMILY B MEMBER 10, MITOCHONDRIAL"/>
    <property type="match status" value="1"/>
</dbReference>
<feature type="domain" description="ABC transmembrane type-1" evidence="8">
    <location>
        <begin position="7"/>
        <end position="110"/>
    </location>
</feature>
<dbReference type="InterPro" id="IPR027417">
    <property type="entry name" value="P-loop_NTPase"/>
</dbReference>
<dbReference type="EMBL" id="AP026800">
    <property type="protein sequence ID" value="BDR54856.1"/>
    <property type="molecule type" value="Genomic_DNA"/>
</dbReference>
<dbReference type="InterPro" id="IPR039421">
    <property type="entry name" value="Type_1_exporter"/>
</dbReference>
<dbReference type="InterPro" id="IPR036640">
    <property type="entry name" value="ABC1_TM_sf"/>
</dbReference>
<dbReference type="InterPro" id="IPR017871">
    <property type="entry name" value="ABC_transporter-like_CS"/>
</dbReference>
<evidence type="ECO:0000259" key="7">
    <source>
        <dbReference type="PROSITE" id="PS50893"/>
    </source>
</evidence>
<keyword evidence="5" id="KW-1133">Transmembrane helix</keyword>
<sequence>MGMTLNIQESASAMRMLKAYNAIEGEKRKLYDTISQAFHSGKKLIYLYSSLGPITQILSQLGNVLAILYGAYQVASGSMEFATLVMFLMYFSYFSSATTSIASAVGQFQQALVGAQRVDEFMMMEEEENDARSCAVTLIEAPVVSFNNVYHQYSLGQNYSLKAVSFNVPAGKITALVGESGGGKTTCLGLMERFFMPTSGKITINGNNLSELDISELRNCVAFVEQEPCILTGTIRDNVKLGKQTATDEEITFALAQVGLCITGVSQENLLDRHVGESGLSLSGGQKQRIAIARALIRTPKLLLMDEPTSSLDGLAEGEISELIRNRFPNTTLLYSAHRLSLILEADWIIVIKDGIVLDSGRHSDLMNRCKYYKKLVEAQSHGRAE</sequence>
<proteinExistence type="predicted"/>
<evidence type="ECO:0000256" key="4">
    <source>
        <dbReference type="ARBA" id="ARBA00022840"/>
    </source>
</evidence>
<dbReference type="SMART" id="SM00382">
    <property type="entry name" value="AAA"/>
    <property type="match status" value="1"/>
</dbReference>
<organism evidence="9 10">
    <name type="scientific">Bombiscardovia apis</name>
    <dbReference type="NCBI Taxonomy" id="2932182"/>
    <lineage>
        <taxon>Bacteria</taxon>
        <taxon>Bacillati</taxon>
        <taxon>Actinomycetota</taxon>
        <taxon>Actinomycetes</taxon>
        <taxon>Bifidobacteriales</taxon>
        <taxon>Bifidobacteriaceae</taxon>
        <taxon>Bombiscardovia</taxon>
    </lineage>
</organism>
<dbReference type="SUPFAM" id="SSF90123">
    <property type="entry name" value="ABC transporter transmembrane region"/>
    <property type="match status" value="1"/>
</dbReference>
<evidence type="ECO:0000256" key="1">
    <source>
        <dbReference type="ARBA" id="ARBA00004651"/>
    </source>
</evidence>
<dbReference type="Pfam" id="PF00664">
    <property type="entry name" value="ABC_membrane"/>
    <property type="match status" value="1"/>
</dbReference>
<keyword evidence="2" id="KW-0812">Transmembrane</keyword>